<keyword evidence="6" id="KW-0804">Transcription</keyword>
<dbReference type="NCBIfam" id="TIGR03824">
    <property type="entry name" value="FlgM_jcvi"/>
    <property type="match status" value="1"/>
</dbReference>
<evidence type="ECO:0000256" key="7">
    <source>
        <dbReference type="ARBA" id="ARBA00024739"/>
    </source>
</evidence>
<evidence type="ECO:0000259" key="10">
    <source>
        <dbReference type="Pfam" id="PF04316"/>
    </source>
</evidence>
<feature type="compositionally biased region" description="Polar residues" evidence="9">
    <location>
        <begin position="35"/>
        <end position="60"/>
    </location>
</feature>
<dbReference type="HOGENOM" id="CLU_149304_1_1_4"/>
<proteinExistence type="inferred from homology"/>
<gene>
    <name evidence="11" type="ordered locus">Slit_0563</name>
</gene>
<dbReference type="eggNOG" id="COG2747">
    <property type="taxonomic scope" value="Bacteria"/>
</dbReference>
<dbReference type="GO" id="GO:0044781">
    <property type="term" value="P:bacterial-type flagellum organization"/>
    <property type="evidence" value="ECO:0007669"/>
    <property type="project" value="UniProtKB-KW"/>
</dbReference>
<evidence type="ECO:0000313" key="12">
    <source>
        <dbReference type="Proteomes" id="UP000001625"/>
    </source>
</evidence>
<keyword evidence="5" id="KW-0805">Transcription regulation</keyword>
<protein>
    <recommendedName>
        <fullName evidence="2">Negative regulator of flagellin synthesis</fullName>
    </recommendedName>
    <alternativeName>
        <fullName evidence="8">Anti-sigma-28 factor</fullName>
    </alternativeName>
</protein>
<organism evidence="11 12">
    <name type="scientific">Sideroxydans lithotrophicus (strain ES-1)</name>
    <dbReference type="NCBI Taxonomy" id="580332"/>
    <lineage>
        <taxon>Bacteria</taxon>
        <taxon>Pseudomonadati</taxon>
        <taxon>Pseudomonadota</taxon>
        <taxon>Betaproteobacteria</taxon>
        <taxon>Nitrosomonadales</taxon>
        <taxon>Gallionellaceae</taxon>
        <taxon>Sideroxydans</taxon>
    </lineage>
</organism>
<dbReference type="EMBL" id="CP001965">
    <property type="protein sequence ID" value="ADE10803.1"/>
    <property type="molecule type" value="Genomic_DNA"/>
</dbReference>
<comment type="similarity">
    <text evidence="1">Belongs to the FlgM family.</text>
</comment>
<evidence type="ECO:0000256" key="8">
    <source>
        <dbReference type="ARBA" id="ARBA00030117"/>
    </source>
</evidence>
<evidence type="ECO:0000256" key="3">
    <source>
        <dbReference type="ARBA" id="ARBA00022491"/>
    </source>
</evidence>
<evidence type="ECO:0000256" key="1">
    <source>
        <dbReference type="ARBA" id="ARBA00005322"/>
    </source>
</evidence>
<dbReference type="InterPro" id="IPR035890">
    <property type="entry name" value="Anti-sigma-28_factor_FlgM_sf"/>
</dbReference>
<dbReference type="KEGG" id="slt:Slit_0563"/>
<dbReference type="OrthoDB" id="5298032at2"/>
<comment type="function">
    <text evidence="7">Responsible for the coupling of flagellin expression to flagellar assembly by preventing expression of the flagellin genes when a component of the middle class of proteins is defective. It negatively regulates flagellar genes by inhibiting the activity of FliA by directly binding to FliA.</text>
</comment>
<feature type="region of interest" description="Disordered" evidence="9">
    <location>
        <begin position="1"/>
        <end position="63"/>
    </location>
</feature>
<keyword evidence="4" id="KW-1005">Bacterial flagellum biogenesis</keyword>
<feature type="domain" description="Anti-sigma-28 factor FlgM C-terminal" evidence="10">
    <location>
        <begin position="41"/>
        <end position="94"/>
    </location>
</feature>
<name>D5CMW7_SIDLE</name>
<evidence type="ECO:0000256" key="4">
    <source>
        <dbReference type="ARBA" id="ARBA00022795"/>
    </source>
</evidence>
<dbReference type="InterPro" id="IPR007412">
    <property type="entry name" value="FlgM"/>
</dbReference>
<keyword evidence="3" id="KW-0678">Repressor</keyword>
<evidence type="ECO:0000256" key="6">
    <source>
        <dbReference type="ARBA" id="ARBA00023163"/>
    </source>
</evidence>
<evidence type="ECO:0000256" key="9">
    <source>
        <dbReference type="SAM" id="MobiDB-lite"/>
    </source>
</evidence>
<dbReference type="AlphaFoldDB" id="D5CMW7"/>
<evidence type="ECO:0000256" key="5">
    <source>
        <dbReference type="ARBA" id="ARBA00023015"/>
    </source>
</evidence>
<dbReference type="RefSeq" id="WP_013028702.1">
    <property type="nucleotide sequence ID" value="NC_013959.1"/>
</dbReference>
<dbReference type="SUPFAM" id="SSF101498">
    <property type="entry name" value="Anti-sigma factor FlgM"/>
    <property type="match status" value="1"/>
</dbReference>
<dbReference type="Proteomes" id="UP000001625">
    <property type="component" value="Chromosome"/>
</dbReference>
<accession>D5CMW7</accession>
<evidence type="ECO:0000256" key="2">
    <source>
        <dbReference type="ARBA" id="ARBA00017823"/>
    </source>
</evidence>
<evidence type="ECO:0000313" key="11">
    <source>
        <dbReference type="EMBL" id="ADE10803.1"/>
    </source>
</evidence>
<keyword evidence="12" id="KW-1185">Reference proteome</keyword>
<sequence length="105" mass="10957">MKIEKTSKPLPTPAAGETGSRASAARSADNKDSTAENSGTSVHLGSTTAQLRSMESSIASSPLVDAKKVTEIKQAISEGRFKVNSGIVADRLINSVQDLITASKR</sequence>
<dbReference type="Pfam" id="PF04316">
    <property type="entry name" value="FlgM"/>
    <property type="match status" value="1"/>
</dbReference>
<dbReference type="InterPro" id="IPR031316">
    <property type="entry name" value="FlgM_C"/>
</dbReference>
<dbReference type="GO" id="GO:0045892">
    <property type="term" value="P:negative regulation of DNA-templated transcription"/>
    <property type="evidence" value="ECO:0007669"/>
    <property type="project" value="InterPro"/>
</dbReference>
<reference evidence="11 12" key="1">
    <citation type="submission" date="2010-03" db="EMBL/GenBank/DDBJ databases">
        <title>Complete sequence of Sideroxydans lithotrophicus ES-1.</title>
        <authorList>
            <consortium name="US DOE Joint Genome Institute"/>
            <person name="Lucas S."/>
            <person name="Copeland A."/>
            <person name="Lapidus A."/>
            <person name="Cheng J.-F."/>
            <person name="Bruce D."/>
            <person name="Goodwin L."/>
            <person name="Pitluck S."/>
            <person name="Munk A.C."/>
            <person name="Detter J.C."/>
            <person name="Han C."/>
            <person name="Tapia R."/>
            <person name="Larimer F."/>
            <person name="Land M."/>
            <person name="Hauser L."/>
            <person name="Kyrpides N."/>
            <person name="Ivanova N."/>
            <person name="Emerson D."/>
            <person name="Woyke T."/>
        </authorList>
    </citation>
    <scope>NUCLEOTIDE SEQUENCE [LARGE SCALE GENOMIC DNA]</scope>
    <source>
        <strain evidence="11 12">ES-1</strain>
    </source>
</reference>
<dbReference type="STRING" id="580332.Slit_0563"/>